<feature type="transmembrane region" description="Helical" evidence="1">
    <location>
        <begin position="55"/>
        <end position="75"/>
    </location>
</feature>
<evidence type="ECO:0000256" key="1">
    <source>
        <dbReference type="SAM" id="Phobius"/>
    </source>
</evidence>
<reference evidence="3" key="1">
    <citation type="submission" date="2017-08" db="EMBL/GenBank/DDBJ databases">
        <authorList>
            <person name="Grouzdev D.S."/>
            <person name="Gaisin V.A."/>
            <person name="Rysina M.S."/>
            <person name="Gorlenko V.M."/>
        </authorList>
    </citation>
    <scope>NUCLEOTIDE SEQUENCE [LARGE SCALE GENOMIC DNA]</scope>
    <source>
        <strain evidence="3">Kir15-3F</strain>
    </source>
</reference>
<gene>
    <name evidence="2" type="ORF">CJ255_09685</name>
</gene>
<dbReference type="PANTHER" id="PTHR33979:SF2">
    <property type="entry name" value="PEPTIDASE M50B-LIKE-DOMAIN-CONTAINING PROTEIN"/>
    <property type="match status" value="1"/>
</dbReference>
<dbReference type="InterPro" id="IPR049500">
    <property type="entry name" value="Peptidase_M50B-like"/>
</dbReference>
<protein>
    <recommendedName>
        <fullName evidence="4">Peptidase M50</fullName>
    </recommendedName>
</protein>
<dbReference type="Pfam" id="PF13398">
    <property type="entry name" value="Peptidase_M50B"/>
    <property type="match status" value="1"/>
</dbReference>
<name>A0A2A6RJJ4_9CHLR</name>
<accession>A0A2A6RJJ4</accession>
<proteinExistence type="predicted"/>
<dbReference type="AlphaFoldDB" id="A0A2A6RJJ4"/>
<keyword evidence="1" id="KW-0812">Transmembrane</keyword>
<evidence type="ECO:0000313" key="2">
    <source>
        <dbReference type="EMBL" id="PDW03247.1"/>
    </source>
</evidence>
<dbReference type="EMBL" id="NQWI01000035">
    <property type="protein sequence ID" value="PDW03247.1"/>
    <property type="molecule type" value="Genomic_DNA"/>
</dbReference>
<keyword evidence="1" id="KW-0472">Membrane</keyword>
<feature type="transmembrane region" description="Helical" evidence="1">
    <location>
        <begin position="219"/>
        <end position="241"/>
    </location>
</feature>
<dbReference type="Proteomes" id="UP000220527">
    <property type="component" value="Unassembled WGS sequence"/>
</dbReference>
<keyword evidence="1" id="KW-1133">Transmembrane helix</keyword>
<evidence type="ECO:0008006" key="4">
    <source>
        <dbReference type="Google" id="ProtNLM"/>
    </source>
</evidence>
<keyword evidence="3" id="KW-1185">Reference proteome</keyword>
<sequence length="244" mass="26065">MFNGNWYKPMTSLPPPKTQAPVMVPLVAAFSAFALSWLGPLVFPFRLLTTMIHELGHGLAALLTGGQFISFVVFADGSGLAYTAGGIRWIIIPAGYVGTSLFGAALIMLGRNPQASRNALGLLGGALVLMTIRYALPTVFSPAMAGGLLTLGMGILIGVSFIAIAWRLSTIWSLAMLNLVAFWVGLSALGDLRGLMFLSTMPGQSDAHAMAEITFLPPIFWAFVWAVMSLVALGAALWYTWVRK</sequence>
<feature type="transmembrane region" description="Helical" evidence="1">
    <location>
        <begin position="148"/>
        <end position="168"/>
    </location>
</feature>
<feature type="transmembrane region" description="Helical" evidence="1">
    <location>
        <begin position="87"/>
        <end position="107"/>
    </location>
</feature>
<dbReference type="PANTHER" id="PTHR33979">
    <property type="entry name" value="OS02G0221600 PROTEIN"/>
    <property type="match status" value="1"/>
</dbReference>
<dbReference type="OrthoDB" id="154174at2"/>
<feature type="transmembrane region" description="Helical" evidence="1">
    <location>
        <begin position="119"/>
        <end position="136"/>
    </location>
</feature>
<organism evidence="2 3">
    <name type="scientific">Candidatus Viridilinea mediisalina</name>
    <dbReference type="NCBI Taxonomy" id="2024553"/>
    <lineage>
        <taxon>Bacteria</taxon>
        <taxon>Bacillati</taxon>
        <taxon>Chloroflexota</taxon>
        <taxon>Chloroflexia</taxon>
        <taxon>Chloroflexales</taxon>
        <taxon>Chloroflexineae</taxon>
        <taxon>Oscillochloridaceae</taxon>
        <taxon>Candidatus Viridilinea</taxon>
    </lineage>
</organism>
<comment type="caution">
    <text evidence="2">The sequence shown here is derived from an EMBL/GenBank/DDBJ whole genome shotgun (WGS) entry which is preliminary data.</text>
</comment>
<feature type="transmembrane region" description="Helical" evidence="1">
    <location>
        <begin position="20"/>
        <end position="43"/>
    </location>
</feature>
<evidence type="ECO:0000313" key="3">
    <source>
        <dbReference type="Proteomes" id="UP000220527"/>
    </source>
</evidence>